<dbReference type="InterPro" id="IPR036390">
    <property type="entry name" value="WH_DNA-bd_sf"/>
</dbReference>
<name>A0A328B8N4_9CAUL</name>
<dbReference type="GO" id="GO:0003700">
    <property type="term" value="F:DNA-binding transcription factor activity"/>
    <property type="evidence" value="ECO:0007669"/>
    <property type="project" value="InterPro"/>
</dbReference>
<dbReference type="Gene3D" id="3.40.190.10">
    <property type="entry name" value="Periplasmic binding protein-like II"/>
    <property type="match status" value="2"/>
</dbReference>
<keyword evidence="2" id="KW-0805">Transcription regulation</keyword>
<dbReference type="GO" id="GO:0043565">
    <property type="term" value="F:sequence-specific DNA binding"/>
    <property type="evidence" value="ECO:0007669"/>
    <property type="project" value="TreeGrafter"/>
</dbReference>
<dbReference type="Proteomes" id="UP000249524">
    <property type="component" value="Unassembled WGS sequence"/>
</dbReference>
<comment type="caution">
    <text evidence="6">The sequence shown here is derived from an EMBL/GenBank/DDBJ whole genome shotgun (WGS) entry which is preliminary data.</text>
</comment>
<evidence type="ECO:0000313" key="7">
    <source>
        <dbReference type="Proteomes" id="UP000249524"/>
    </source>
</evidence>
<dbReference type="SUPFAM" id="SSF46785">
    <property type="entry name" value="Winged helix' DNA-binding domain"/>
    <property type="match status" value="1"/>
</dbReference>
<accession>A0A328B8N4</accession>
<dbReference type="PANTHER" id="PTHR30537">
    <property type="entry name" value="HTH-TYPE TRANSCRIPTIONAL REGULATOR"/>
    <property type="match status" value="1"/>
</dbReference>
<dbReference type="PANTHER" id="PTHR30537:SF74">
    <property type="entry name" value="HTH-TYPE TRANSCRIPTIONAL REGULATOR TRPI"/>
    <property type="match status" value="1"/>
</dbReference>
<reference evidence="6 7" key="1">
    <citation type="submission" date="2018-05" db="EMBL/GenBank/DDBJ databases">
        <authorList>
            <person name="Lanie J.A."/>
            <person name="Ng W.-L."/>
            <person name="Kazmierczak K.M."/>
            <person name="Andrzejewski T.M."/>
            <person name="Davidsen T.M."/>
            <person name="Wayne K.J."/>
            <person name="Tettelin H."/>
            <person name="Glass J.I."/>
            <person name="Rusch D."/>
            <person name="Podicherti R."/>
            <person name="Tsui H.-C.T."/>
            <person name="Winkler M.E."/>
        </authorList>
    </citation>
    <scope>NUCLEOTIDE SEQUENCE [LARGE SCALE GENOMIC DNA]</scope>
    <source>
        <strain evidence="6 7">BUT-10</strain>
    </source>
</reference>
<evidence type="ECO:0000313" key="6">
    <source>
        <dbReference type="EMBL" id="RAK63307.1"/>
    </source>
</evidence>
<evidence type="ECO:0000256" key="1">
    <source>
        <dbReference type="ARBA" id="ARBA00009437"/>
    </source>
</evidence>
<protein>
    <submittedName>
        <fullName evidence="6">XRE family transcriptional regulator</fullName>
    </submittedName>
</protein>
<dbReference type="SUPFAM" id="SSF53850">
    <property type="entry name" value="Periplasmic binding protein-like II"/>
    <property type="match status" value="1"/>
</dbReference>
<dbReference type="FunFam" id="1.10.10.10:FF:000001">
    <property type="entry name" value="LysR family transcriptional regulator"/>
    <property type="match status" value="1"/>
</dbReference>
<dbReference type="InterPro" id="IPR036388">
    <property type="entry name" value="WH-like_DNA-bd_sf"/>
</dbReference>
<dbReference type="InterPro" id="IPR058163">
    <property type="entry name" value="LysR-type_TF_proteobact-type"/>
</dbReference>
<dbReference type="Gene3D" id="1.10.10.10">
    <property type="entry name" value="Winged helix-like DNA-binding domain superfamily/Winged helix DNA-binding domain"/>
    <property type="match status" value="1"/>
</dbReference>
<keyword evidence="7" id="KW-1185">Reference proteome</keyword>
<gene>
    <name evidence="6" type="ORF">DJ019_16380</name>
</gene>
<dbReference type="OrthoDB" id="9793571at2"/>
<dbReference type="GO" id="GO:0006351">
    <property type="term" value="P:DNA-templated transcription"/>
    <property type="evidence" value="ECO:0007669"/>
    <property type="project" value="TreeGrafter"/>
</dbReference>
<keyword evidence="3" id="KW-0238">DNA-binding</keyword>
<dbReference type="PRINTS" id="PR00039">
    <property type="entry name" value="HTHLYSR"/>
</dbReference>
<dbReference type="InterPro" id="IPR000847">
    <property type="entry name" value="LysR_HTH_N"/>
</dbReference>
<dbReference type="Pfam" id="PF03466">
    <property type="entry name" value="LysR_substrate"/>
    <property type="match status" value="1"/>
</dbReference>
<feature type="domain" description="HTH lysR-type" evidence="5">
    <location>
        <begin position="6"/>
        <end position="63"/>
    </location>
</feature>
<keyword evidence="4" id="KW-0804">Transcription</keyword>
<dbReference type="EMBL" id="QFYS01000008">
    <property type="protein sequence ID" value="RAK63307.1"/>
    <property type="molecule type" value="Genomic_DNA"/>
</dbReference>
<dbReference type="AlphaFoldDB" id="A0A328B8N4"/>
<organism evidence="6 7">
    <name type="scientific">Phenylobacterium kunshanense</name>
    <dbReference type="NCBI Taxonomy" id="1445034"/>
    <lineage>
        <taxon>Bacteria</taxon>
        <taxon>Pseudomonadati</taxon>
        <taxon>Pseudomonadota</taxon>
        <taxon>Alphaproteobacteria</taxon>
        <taxon>Caulobacterales</taxon>
        <taxon>Caulobacteraceae</taxon>
        <taxon>Phenylobacterium</taxon>
    </lineage>
</organism>
<evidence type="ECO:0000256" key="2">
    <source>
        <dbReference type="ARBA" id="ARBA00023015"/>
    </source>
</evidence>
<dbReference type="RefSeq" id="WP_111277147.1">
    <property type="nucleotide sequence ID" value="NZ_QFYS01000008.1"/>
</dbReference>
<proteinExistence type="inferred from homology"/>
<dbReference type="Pfam" id="PF00126">
    <property type="entry name" value="HTH_1"/>
    <property type="match status" value="1"/>
</dbReference>
<sequence length="297" mass="32021">MAVRPPSLRAIAAFEAAARHESFTKAADELNLTQSAISHAIRSLELRLGVDLFDRYGRTVTLTEAGRAFVSRLRLSLNLISEAFEAPARPGRTRLVVAATAGVAERILAIRLPAFLARSPDREIELRTVTSAAEVTAGEVDVALLYGAGACAGLTQRRLAGEALFPVAAPTLDLPRRPEDLVRAPLIHQPEHPWRLWLEQVGLAELPTPATLTADSPLAALELARGGAGVCLTRGLLADEDLRTGRLVRLFDAQAILREEYTAVWNPASPRADIIRPFVDWLASVLEPAPAPVLHAA</sequence>
<comment type="similarity">
    <text evidence="1">Belongs to the LysR transcriptional regulatory family.</text>
</comment>
<evidence type="ECO:0000256" key="4">
    <source>
        <dbReference type="ARBA" id="ARBA00023163"/>
    </source>
</evidence>
<evidence type="ECO:0000259" key="5">
    <source>
        <dbReference type="PROSITE" id="PS50931"/>
    </source>
</evidence>
<dbReference type="PROSITE" id="PS50931">
    <property type="entry name" value="HTH_LYSR"/>
    <property type="match status" value="1"/>
</dbReference>
<dbReference type="InterPro" id="IPR005119">
    <property type="entry name" value="LysR_subst-bd"/>
</dbReference>
<evidence type="ECO:0000256" key="3">
    <source>
        <dbReference type="ARBA" id="ARBA00023125"/>
    </source>
</evidence>